<protein>
    <submittedName>
        <fullName evidence="1">Uncharacterized protein</fullName>
    </submittedName>
</protein>
<dbReference type="EMBL" id="SNRW01005095">
    <property type="protein sequence ID" value="KAA6385809.1"/>
    <property type="molecule type" value="Genomic_DNA"/>
</dbReference>
<sequence>MKNDASFAVTPDLQNRLLLINILILDHYTHGQVPTGIPTKELVEAGHQQPAGYDELLQVGGYAPHAVLGSFVLRQWHFSDTAGELEVRVQVGDDVLQPGFVSHADLGSSVCKQGHSSVIAVFDDREQEVQPVLRSPNDEHGQIYVPGVVLLQ</sequence>
<accession>A0A5J4VTP9</accession>
<dbReference type="AlphaFoldDB" id="A0A5J4VTP9"/>
<evidence type="ECO:0000313" key="1">
    <source>
        <dbReference type="EMBL" id="KAA6385809.1"/>
    </source>
</evidence>
<dbReference type="Proteomes" id="UP000324800">
    <property type="component" value="Unassembled WGS sequence"/>
</dbReference>
<name>A0A5J4VTP9_9EUKA</name>
<gene>
    <name evidence="1" type="ORF">EZS28_018666</name>
</gene>
<organism evidence="1 2">
    <name type="scientific">Streblomastix strix</name>
    <dbReference type="NCBI Taxonomy" id="222440"/>
    <lineage>
        <taxon>Eukaryota</taxon>
        <taxon>Metamonada</taxon>
        <taxon>Preaxostyla</taxon>
        <taxon>Oxymonadida</taxon>
        <taxon>Streblomastigidae</taxon>
        <taxon>Streblomastix</taxon>
    </lineage>
</organism>
<proteinExistence type="predicted"/>
<reference evidence="1 2" key="1">
    <citation type="submission" date="2019-03" db="EMBL/GenBank/DDBJ databases">
        <title>Single cell metagenomics reveals metabolic interactions within the superorganism composed of flagellate Streblomastix strix and complex community of Bacteroidetes bacteria on its surface.</title>
        <authorList>
            <person name="Treitli S.C."/>
            <person name="Kolisko M."/>
            <person name="Husnik F."/>
            <person name="Keeling P."/>
            <person name="Hampl V."/>
        </authorList>
    </citation>
    <scope>NUCLEOTIDE SEQUENCE [LARGE SCALE GENOMIC DNA]</scope>
    <source>
        <strain evidence="1">ST1C</strain>
    </source>
</reference>
<comment type="caution">
    <text evidence="1">The sequence shown here is derived from an EMBL/GenBank/DDBJ whole genome shotgun (WGS) entry which is preliminary data.</text>
</comment>
<evidence type="ECO:0000313" key="2">
    <source>
        <dbReference type="Proteomes" id="UP000324800"/>
    </source>
</evidence>